<feature type="region of interest" description="Disordered" evidence="3">
    <location>
        <begin position="154"/>
        <end position="218"/>
    </location>
</feature>
<dbReference type="EMBL" id="JBJKBG010000006">
    <property type="protein sequence ID" value="KAL3733438.1"/>
    <property type="molecule type" value="Genomic_DNA"/>
</dbReference>
<comment type="similarity">
    <text evidence="1">Belongs to the STIG1 family.</text>
</comment>
<gene>
    <name evidence="5" type="ORF">ACJRO7_022891</name>
</gene>
<protein>
    <recommendedName>
        <fullName evidence="7">Stigma-specific Stig1 family protein</fullName>
    </recommendedName>
</protein>
<organism evidence="5 6">
    <name type="scientific">Eucalyptus globulus</name>
    <name type="common">Tasmanian blue gum</name>
    <dbReference type="NCBI Taxonomy" id="34317"/>
    <lineage>
        <taxon>Eukaryota</taxon>
        <taxon>Viridiplantae</taxon>
        <taxon>Streptophyta</taxon>
        <taxon>Embryophyta</taxon>
        <taxon>Tracheophyta</taxon>
        <taxon>Spermatophyta</taxon>
        <taxon>Magnoliopsida</taxon>
        <taxon>eudicotyledons</taxon>
        <taxon>Gunneridae</taxon>
        <taxon>Pentapetalae</taxon>
        <taxon>rosids</taxon>
        <taxon>malvids</taxon>
        <taxon>Myrtales</taxon>
        <taxon>Myrtaceae</taxon>
        <taxon>Myrtoideae</taxon>
        <taxon>Eucalypteae</taxon>
        <taxon>Eucalyptus</taxon>
    </lineage>
</organism>
<feature type="compositionally biased region" description="Pro residues" evidence="3">
    <location>
        <begin position="154"/>
        <end position="173"/>
    </location>
</feature>
<name>A0ABD3K166_EUCGL</name>
<feature type="chain" id="PRO_5044828180" description="Stigma-specific Stig1 family protein" evidence="4">
    <location>
        <begin position="26"/>
        <end position="218"/>
    </location>
</feature>
<evidence type="ECO:0008006" key="7">
    <source>
        <dbReference type="Google" id="ProtNLM"/>
    </source>
</evidence>
<dbReference type="Pfam" id="PF04885">
    <property type="entry name" value="Stig1"/>
    <property type="match status" value="1"/>
</dbReference>
<sequence length="218" mass="24656">MQVHNVRIMFSWLLLLYACSVTAEAKPTTSRVGKNVTNASSSSAWLLKVVSKGGDPRPIGCWSRPWICNRGETPPFRMRCCRNRCVDITSDIDHCGLCAIRCPYTWKCCFGLCRNININPLHCGRCFNRCPFGVPCLFGMCGYARPLPPRRPFPFPPRPPRPRPWPRPWPQPPKGDDPRKPPKGDDPRKPPKGYDPRKPPKGDDPRKPPKGYQLPAVA</sequence>
<dbReference type="PANTHER" id="PTHR33227:SF48">
    <property type="entry name" value="STIGMA-SPECIFIC STIG1-LIKE PROTEIN 4"/>
    <property type="match status" value="1"/>
</dbReference>
<evidence type="ECO:0000313" key="5">
    <source>
        <dbReference type="EMBL" id="KAL3733438.1"/>
    </source>
</evidence>
<evidence type="ECO:0000313" key="6">
    <source>
        <dbReference type="Proteomes" id="UP001634007"/>
    </source>
</evidence>
<dbReference type="InterPro" id="IPR006969">
    <property type="entry name" value="Stig-like"/>
</dbReference>
<comment type="caution">
    <text evidence="5">The sequence shown here is derived from an EMBL/GenBank/DDBJ whole genome shotgun (WGS) entry which is preliminary data.</text>
</comment>
<evidence type="ECO:0000256" key="1">
    <source>
        <dbReference type="ARBA" id="ARBA00006010"/>
    </source>
</evidence>
<dbReference type="Proteomes" id="UP001634007">
    <property type="component" value="Unassembled WGS sequence"/>
</dbReference>
<feature type="signal peptide" evidence="4">
    <location>
        <begin position="1"/>
        <end position="25"/>
    </location>
</feature>
<accession>A0ABD3K166</accession>
<evidence type="ECO:0000256" key="4">
    <source>
        <dbReference type="SAM" id="SignalP"/>
    </source>
</evidence>
<dbReference type="PROSITE" id="PS51257">
    <property type="entry name" value="PROKAR_LIPOPROTEIN"/>
    <property type="match status" value="1"/>
</dbReference>
<keyword evidence="2 4" id="KW-0732">Signal</keyword>
<evidence type="ECO:0000256" key="3">
    <source>
        <dbReference type="SAM" id="MobiDB-lite"/>
    </source>
</evidence>
<evidence type="ECO:0000256" key="2">
    <source>
        <dbReference type="ARBA" id="ARBA00022729"/>
    </source>
</evidence>
<reference evidence="5 6" key="1">
    <citation type="submission" date="2024-11" db="EMBL/GenBank/DDBJ databases">
        <title>Chromosome-level genome assembly of Eucalyptus globulus Labill. provides insights into its genome evolution.</title>
        <authorList>
            <person name="Li X."/>
        </authorList>
    </citation>
    <scope>NUCLEOTIDE SEQUENCE [LARGE SCALE GENOMIC DNA]</scope>
    <source>
        <strain evidence="5">CL2024</strain>
        <tissue evidence="5">Fresh tender leaves</tissue>
    </source>
</reference>
<proteinExistence type="inferred from homology"/>
<keyword evidence="6" id="KW-1185">Reference proteome</keyword>
<feature type="compositionally biased region" description="Basic and acidic residues" evidence="3">
    <location>
        <begin position="174"/>
        <end position="207"/>
    </location>
</feature>
<dbReference type="PANTHER" id="PTHR33227">
    <property type="entry name" value="STIGMA-SPECIFIC STIG1-LIKE PROTEIN 3"/>
    <property type="match status" value="1"/>
</dbReference>
<dbReference type="AlphaFoldDB" id="A0ABD3K166"/>